<feature type="coiled-coil region" evidence="1">
    <location>
        <begin position="108"/>
        <end position="135"/>
    </location>
</feature>
<dbReference type="EMBL" id="CAWUHB010000080">
    <property type="protein sequence ID" value="CAK7234075.1"/>
    <property type="molecule type" value="Genomic_DNA"/>
</dbReference>
<evidence type="ECO:0000313" key="5">
    <source>
        <dbReference type="Proteomes" id="UP001642405"/>
    </source>
</evidence>
<feature type="region of interest" description="Disordered" evidence="2">
    <location>
        <begin position="1"/>
        <end position="50"/>
    </location>
</feature>
<comment type="caution">
    <text evidence="4">The sequence shown here is derived from an EMBL/GenBank/DDBJ whole genome shotgun (WGS) entry which is preliminary data.</text>
</comment>
<dbReference type="InterPro" id="IPR036638">
    <property type="entry name" value="HLH_DNA-bd_sf"/>
</dbReference>
<feature type="domain" description="BHLH" evidence="3">
    <location>
        <begin position="57"/>
        <end position="111"/>
    </location>
</feature>
<name>A0ABP0CRA3_9PEZI</name>
<evidence type="ECO:0000259" key="3">
    <source>
        <dbReference type="PROSITE" id="PS50888"/>
    </source>
</evidence>
<dbReference type="InterPro" id="IPR011598">
    <property type="entry name" value="bHLH_dom"/>
</dbReference>
<protein>
    <recommendedName>
        <fullName evidence="3">BHLH domain-containing protein</fullName>
    </recommendedName>
</protein>
<accession>A0ABP0CRA3</accession>
<dbReference type="Gene3D" id="4.10.280.10">
    <property type="entry name" value="Helix-loop-helix DNA-binding domain"/>
    <property type="match status" value="1"/>
</dbReference>
<proteinExistence type="predicted"/>
<dbReference type="SUPFAM" id="SSF47459">
    <property type="entry name" value="HLH, helix-loop-helix DNA-binding domain"/>
    <property type="match status" value="1"/>
</dbReference>
<evidence type="ECO:0000256" key="2">
    <source>
        <dbReference type="SAM" id="MobiDB-lite"/>
    </source>
</evidence>
<evidence type="ECO:0000313" key="4">
    <source>
        <dbReference type="EMBL" id="CAK7234075.1"/>
    </source>
</evidence>
<reference evidence="4 5" key="1">
    <citation type="submission" date="2024-01" db="EMBL/GenBank/DDBJ databases">
        <authorList>
            <person name="Allen C."/>
            <person name="Tagirdzhanova G."/>
        </authorList>
    </citation>
    <scope>NUCLEOTIDE SEQUENCE [LARGE SCALE GENOMIC DNA]</scope>
</reference>
<evidence type="ECO:0000256" key="1">
    <source>
        <dbReference type="SAM" id="Coils"/>
    </source>
</evidence>
<sequence length="291" mass="32105">MPAQVSMLAKARETSQRESVELSPTALDEGSHDNENGDAGDAAQKKTRKRVRHFTSGDRAAHRVFERARREAFREKLIELAELLPTLKDADASRLSKHTVVHESISRHQEQMQQIDMLTRERDELKAEMARWRAHMGIGARDLLSVSLSESDADLSPPVSLSMPLSLPLTMPNAAQLPAPAPAPTPTDLALPSSLQLPLNELPSSLPEDSWPWDATFDLQPDVGDAEAPVPWAGLDDADIGRLVLSSMVPRTEGHREMEDVIVVNTSEQLTTGILDASERHMGQMLWMVPP</sequence>
<keyword evidence="5" id="KW-1185">Reference proteome</keyword>
<dbReference type="Pfam" id="PF00010">
    <property type="entry name" value="HLH"/>
    <property type="match status" value="1"/>
</dbReference>
<dbReference type="Proteomes" id="UP001642405">
    <property type="component" value="Unassembled WGS sequence"/>
</dbReference>
<dbReference type="PROSITE" id="PS50888">
    <property type="entry name" value="BHLH"/>
    <property type="match status" value="1"/>
</dbReference>
<gene>
    <name evidence="4" type="ORF">SCUCBS95973_008811</name>
</gene>
<organism evidence="4 5">
    <name type="scientific">Sporothrix curviconia</name>
    <dbReference type="NCBI Taxonomy" id="1260050"/>
    <lineage>
        <taxon>Eukaryota</taxon>
        <taxon>Fungi</taxon>
        <taxon>Dikarya</taxon>
        <taxon>Ascomycota</taxon>
        <taxon>Pezizomycotina</taxon>
        <taxon>Sordariomycetes</taxon>
        <taxon>Sordariomycetidae</taxon>
        <taxon>Ophiostomatales</taxon>
        <taxon>Ophiostomataceae</taxon>
        <taxon>Sporothrix</taxon>
    </lineage>
</organism>
<feature type="compositionally biased region" description="Basic and acidic residues" evidence="2">
    <location>
        <begin position="10"/>
        <end position="20"/>
    </location>
</feature>
<keyword evidence="1" id="KW-0175">Coiled coil</keyword>